<keyword evidence="2" id="KW-1185">Reference proteome</keyword>
<dbReference type="HOGENOM" id="CLU_3155692_0_0_9"/>
<dbReference type="Proteomes" id="UP000029278">
    <property type="component" value="Unassembled WGS sequence"/>
</dbReference>
<dbReference type="STRING" id="44252.DJ90_6405"/>
<protein>
    <submittedName>
        <fullName evidence="1">Uncharacterized protein</fullName>
    </submittedName>
</protein>
<comment type="caution">
    <text evidence="1">The sequence shown here is derived from an EMBL/GenBank/DDBJ whole genome shotgun (WGS) entry which is preliminary data.</text>
</comment>
<name>A0A090ZJC1_PAEMA</name>
<sequence>MDIMKNMSAGKLEMMQSILEIIGLWLLLQEMVLPHGHPNLQLTGTIAL</sequence>
<dbReference type="EMBL" id="JMQA01000009">
    <property type="protein sequence ID" value="KFN11439.1"/>
    <property type="molecule type" value="Genomic_DNA"/>
</dbReference>
<dbReference type="AlphaFoldDB" id="A0A090ZJC1"/>
<reference evidence="1 2" key="1">
    <citation type="submission" date="2014-04" db="EMBL/GenBank/DDBJ databases">
        <authorList>
            <person name="Bishop-Lilly K.A."/>
            <person name="Broomall S.M."/>
            <person name="Chain P.S."/>
            <person name="Chertkov O."/>
            <person name="Coyne S.R."/>
            <person name="Daligault H.E."/>
            <person name="Davenport K.W."/>
            <person name="Erkkila T."/>
            <person name="Frey K.G."/>
            <person name="Gibbons H.S."/>
            <person name="Gu W."/>
            <person name="Jaissle J."/>
            <person name="Johnson S.L."/>
            <person name="Koroleva G.I."/>
            <person name="Ladner J.T."/>
            <person name="Lo C.-C."/>
            <person name="Minogue T.D."/>
            <person name="Munk C."/>
            <person name="Palacios G.F."/>
            <person name="Redden C.L."/>
            <person name="Rosenzweig C.N."/>
            <person name="Scholz M.B."/>
            <person name="Teshima H."/>
            <person name="Xu Y."/>
        </authorList>
    </citation>
    <scope>NUCLEOTIDE SEQUENCE [LARGE SCALE GENOMIC DNA]</scope>
    <source>
        <strain evidence="1 2">8244</strain>
    </source>
</reference>
<organism evidence="1 2">
    <name type="scientific">Paenibacillus macerans</name>
    <name type="common">Bacillus macerans</name>
    <dbReference type="NCBI Taxonomy" id="44252"/>
    <lineage>
        <taxon>Bacteria</taxon>
        <taxon>Bacillati</taxon>
        <taxon>Bacillota</taxon>
        <taxon>Bacilli</taxon>
        <taxon>Bacillales</taxon>
        <taxon>Paenibacillaceae</taxon>
        <taxon>Paenibacillus</taxon>
    </lineage>
</organism>
<gene>
    <name evidence="1" type="ORF">DJ90_6405</name>
</gene>
<evidence type="ECO:0000313" key="1">
    <source>
        <dbReference type="EMBL" id="KFN11439.1"/>
    </source>
</evidence>
<evidence type="ECO:0000313" key="2">
    <source>
        <dbReference type="Proteomes" id="UP000029278"/>
    </source>
</evidence>
<proteinExistence type="predicted"/>
<accession>A0A090ZJC1</accession>